<evidence type="ECO:0000313" key="4">
    <source>
        <dbReference type="EMBL" id="GMH75619.1"/>
    </source>
</evidence>
<dbReference type="Pfam" id="PF00248">
    <property type="entry name" value="Aldo_ket_red"/>
    <property type="match status" value="1"/>
</dbReference>
<feature type="domain" description="NADP-dependent oxidoreductase" evidence="3">
    <location>
        <begin position="79"/>
        <end position="376"/>
    </location>
</feature>
<keyword evidence="1" id="KW-0560">Oxidoreductase</keyword>
<evidence type="ECO:0000256" key="2">
    <source>
        <dbReference type="SAM" id="SignalP"/>
    </source>
</evidence>
<dbReference type="SUPFAM" id="SSF51430">
    <property type="entry name" value="NAD(P)-linked oxidoreductase"/>
    <property type="match status" value="1"/>
</dbReference>
<dbReference type="Gene3D" id="3.20.20.100">
    <property type="entry name" value="NADP-dependent oxidoreductase domain"/>
    <property type="match status" value="1"/>
</dbReference>
<feature type="signal peptide" evidence="2">
    <location>
        <begin position="1"/>
        <end position="20"/>
    </location>
</feature>
<evidence type="ECO:0000256" key="1">
    <source>
        <dbReference type="ARBA" id="ARBA00023002"/>
    </source>
</evidence>
<feature type="chain" id="PRO_5040869035" description="NADP-dependent oxidoreductase domain-containing protein" evidence="2">
    <location>
        <begin position="21"/>
        <end position="404"/>
    </location>
</feature>
<dbReference type="GO" id="GO:0016491">
    <property type="term" value="F:oxidoreductase activity"/>
    <property type="evidence" value="ECO:0007669"/>
    <property type="project" value="UniProtKB-KW"/>
</dbReference>
<gene>
    <name evidence="4" type="ORF">TrST_g7641</name>
</gene>
<name>A0A9W7EBU0_9STRA</name>
<dbReference type="InterPro" id="IPR050791">
    <property type="entry name" value="Aldo-Keto_reductase"/>
</dbReference>
<protein>
    <recommendedName>
        <fullName evidence="3">NADP-dependent oxidoreductase domain-containing protein</fullName>
    </recommendedName>
</protein>
<dbReference type="InterPro" id="IPR036812">
    <property type="entry name" value="NAD(P)_OxRdtase_dom_sf"/>
</dbReference>
<dbReference type="OrthoDB" id="2310150at2759"/>
<dbReference type="PRINTS" id="PR00069">
    <property type="entry name" value="ALDKETRDTASE"/>
</dbReference>
<accession>A0A9W7EBU0</accession>
<evidence type="ECO:0000259" key="3">
    <source>
        <dbReference type="Pfam" id="PF00248"/>
    </source>
</evidence>
<reference evidence="5" key="1">
    <citation type="journal article" date="2023" name="Commun. Biol.">
        <title>Genome analysis of Parmales, the sister group of diatoms, reveals the evolutionary specialization of diatoms from phago-mixotrophs to photoautotrophs.</title>
        <authorList>
            <person name="Ban H."/>
            <person name="Sato S."/>
            <person name="Yoshikawa S."/>
            <person name="Yamada K."/>
            <person name="Nakamura Y."/>
            <person name="Ichinomiya M."/>
            <person name="Sato N."/>
            <person name="Blanc-Mathieu R."/>
            <person name="Endo H."/>
            <person name="Kuwata A."/>
            <person name="Ogata H."/>
        </authorList>
    </citation>
    <scope>NUCLEOTIDE SEQUENCE [LARGE SCALE GENOMIC DNA]</scope>
    <source>
        <strain evidence="5">NIES 3701</strain>
    </source>
</reference>
<dbReference type="Proteomes" id="UP001165085">
    <property type="component" value="Unassembled WGS sequence"/>
</dbReference>
<keyword evidence="2" id="KW-0732">Signal</keyword>
<dbReference type="GO" id="GO:0005737">
    <property type="term" value="C:cytoplasm"/>
    <property type="evidence" value="ECO:0007669"/>
    <property type="project" value="TreeGrafter"/>
</dbReference>
<dbReference type="InterPro" id="IPR020471">
    <property type="entry name" value="AKR"/>
</dbReference>
<dbReference type="InterPro" id="IPR018170">
    <property type="entry name" value="Aldo/ket_reductase_CS"/>
</dbReference>
<proteinExistence type="predicted"/>
<comment type="caution">
    <text evidence="4">The sequence shown here is derived from an EMBL/GenBank/DDBJ whole genome shotgun (WGS) entry which is preliminary data.</text>
</comment>
<dbReference type="PROSITE" id="PS00062">
    <property type="entry name" value="ALDOKETO_REDUCTASE_2"/>
    <property type="match status" value="1"/>
</dbReference>
<evidence type="ECO:0000313" key="5">
    <source>
        <dbReference type="Proteomes" id="UP001165085"/>
    </source>
</evidence>
<dbReference type="InterPro" id="IPR023210">
    <property type="entry name" value="NADP_OxRdtase_dom"/>
</dbReference>
<dbReference type="PANTHER" id="PTHR43625:SF5">
    <property type="entry name" value="PYRIDOXAL REDUCTASE, CHLOROPLASTIC"/>
    <property type="match status" value="1"/>
</dbReference>
<keyword evidence="5" id="KW-1185">Reference proteome</keyword>
<sequence>MNKLNYSALLLAIYIASTSGLSTGGLITLPRLPSLATGGGAPTRVKVGTLSIPNVAVGTINWGADSPQVENYERISRGQFFDTAERYSTSPLVGLGMGWGTTEMQFDDKIGSAIVGTKFTPTPWRKKSSDVVEAALRSCERLGVDQIDLYSIHMPDIFSKPGSELDSVYWDGLVECVNRGIVKNVGVSNYGSTLLTAAHKHLAKRGVKLASNQIHYSLLYNDKSEQVRLTGEKLGVKTFGYFGLGMGLLTGGYSKYYIMKHLKDYGLSASDGYNLGEVDATMPTRKKNANNGRSVFEMNDLTKYAATSNVDALVAEMVKVAIKHKKTVAQVAVNYCVSKGVVPIVGVSTINQFKSNLDAGGSWRLDSEDILRLESVEVAKFEGAGFKRAEGKFVGYGEKSWVLD</sequence>
<dbReference type="AlphaFoldDB" id="A0A9W7EBU0"/>
<dbReference type="PANTHER" id="PTHR43625">
    <property type="entry name" value="AFLATOXIN B1 ALDEHYDE REDUCTASE"/>
    <property type="match status" value="1"/>
</dbReference>
<organism evidence="4 5">
    <name type="scientific">Triparma strigata</name>
    <dbReference type="NCBI Taxonomy" id="1606541"/>
    <lineage>
        <taxon>Eukaryota</taxon>
        <taxon>Sar</taxon>
        <taxon>Stramenopiles</taxon>
        <taxon>Ochrophyta</taxon>
        <taxon>Bolidophyceae</taxon>
        <taxon>Parmales</taxon>
        <taxon>Triparmaceae</taxon>
        <taxon>Triparma</taxon>
    </lineage>
</organism>
<dbReference type="EMBL" id="BRXY01000191">
    <property type="protein sequence ID" value="GMH75619.1"/>
    <property type="molecule type" value="Genomic_DNA"/>
</dbReference>